<keyword evidence="3" id="KW-0223">Dioxygenase</keyword>
<dbReference type="InterPro" id="IPR006620">
    <property type="entry name" value="Pro_4_hyd_alph"/>
</dbReference>
<evidence type="ECO:0000256" key="2">
    <source>
        <dbReference type="ARBA" id="ARBA00022723"/>
    </source>
</evidence>
<dbReference type="EMBL" id="LFZN01000121">
    <property type="protein sequence ID" value="KXS98112.1"/>
    <property type="molecule type" value="Genomic_DNA"/>
</dbReference>
<dbReference type="PANTHER" id="PTHR10869">
    <property type="entry name" value="PROLYL 4-HYDROXYLASE ALPHA SUBUNIT"/>
    <property type="match status" value="1"/>
</dbReference>
<comment type="caution">
    <text evidence="9">The sequence shown here is derived from an EMBL/GenBank/DDBJ whole genome shotgun (WGS) entry which is preliminary data.</text>
</comment>
<organism evidence="9 10">
    <name type="scientific">Pseudocercospora eumusae</name>
    <dbReference type="NCBI Taxonomy" id="321146"/>
    <lineage>
        <taxon>Eukaryota</taxon>
        <taxon>Fungi</taxon>
        <taxon>Dikarya</taxon>
        <taxon>Ascomycota</taxon>
        <taxon>Pezizomycotina</taxon>
        <taxon>Dothideomycetes</taxon>
        <taxon>Dothideomycetidae</taxon>
        <taxon>Mycosphaerellales</taxon>
        <taxon>Mycosphaerellaceae</taxon>
        <taxon>Pseudocercospora</taxon>
    </lineage>
</organism>
<evidence type="ECO:0000256" key="5">
    <source>
        <dbReference type="ARBA" id="ARBA00023004"/>
    </source>
</evidence>
<feature type="domain" description="Prolyl 4-hydroxylase alpha subunit" evidence="8">
    <location>
        <begin position="70"/>
        <end position="265"/>
    </location>
</feature>
<evidence type="ECO:0000256" key="1">
    <source>
        <dbReference type="ARBA" id="ARBA00001961"/>
    </source>
</evidence>
<evidence type="ECO:0000256" key="3">
    <source>
        <dbReference type="ARBA" id="ARBA00022964"/>
    </source>
</evidence>
<dbReference type="InterPro" id="IPR045054">
    <property type="entry name" value="P4HA-like"/>
</dbReference>
<sequence>MDKYMYLQLALSAAILAMLVPLYHPLDHIQRLIDLTLVDRTPFGNSSDGELKVPKLETFMPKSRFMSYDPLIAHLEDFISYEERQYLLKLAGPLLEKSQVRLRNGTRVDSPNRTSSTAFLPNNNPVVKHVLLRASEFQGYIDTDQMDMQVTAYQPGQEYKGHYDWFPQPNESGRNRFSTFFAILEANCTNCGTEFLQIQIDAESLDTRWCTRINCTAENFTSLNKPGAALFWRNLDPWGIPRPDVMHAGLPAHDGVKIGLNIWTEIDVNGEWYDDDAEEEDYEYDYEEQEQAQEQEQGVCENRGNQLVLDSAVS</sequence>
<evidence type="ECO:0000313" key="10">
    <source>
        <dbReference type="Proteomes" id="UP000070133"/>
    </source>
</evidence>
<dbReference type="Gene3D" id="2.60.120.620">
    <property type="entry name" value="q2cbj1_9rhob like domain"/>
    <property type="match status" value="1"/>
</dbReference>
<dbReference type="STRING" id="321146.A0A139H6R8"/>
<evidence type="ECO:0000313" key="9">
    <source>
        <dbReference type="EMBL" id="KXS98112.1"/>
    </source>
</evidence>
<keyword evidence="4" id="KW-0560">Oxidoreductase</keyword>
<dbReference type="Pfam" id="PF13640">
    <property type="entry name" value="2OG-FeII_Oxy_3"/>
    <property type="match status" value="1"/>
</dbReference>
<keyword evidence="10" id="KW-1185">Reference proteome</keyword>
<dbReference type="GO" id="GO:0004656">
    <property type="term" value="F:procollagen-proline 4-dioxygenase activity"/>
    <property type="evidence" value="ECO:0007669"/>
    <property type="project" value="TreeGrafter"/>
</dbReference>
<feature type="transmembrane region" description="Helical" evidence="7">
    <location>
        <begin position="6"/>
        <end position="23"/>
    </location>
</feature>
<accession>A0A139H6R8</accession>
<dbReference type="OrthoDB" id="420380at2759"/>
<proteinExistence type="predicted"/>
<evidence type="ECO:0000256" key="4">
    <source>
        <dbReference type="ARBA" id="ARBA00023002"/>
    </source>
</evidence>
<evidence type="ECO:0000259" key="8">
    <source>
        <dbReference type="SMART" id="SM00702"/>
    </source>
</evidence>
<reference evidence="9 10" key="1">
    <citation type="submission" date="2015-07" db="EMBL/GenBank/DDBJ databases">
        <title>Comparative genomics of the Sigatoka disease complex on banana suggests a link between parallel evolutionary changes in Pseudocercospora fijiensis and Pseudocercospora eumusae and increased virulence on the banana host.</title>
        <authorList>
            <person name="Chang T.-C."/>
            <person name="Salvucci A."/>
            <person name="Crous P.W."/>
            <person name="Stergiopoulos I."/>
        </authorList>
    </citation>
    <scope>NUCLEOTIDE SEQUENCE [LARGE SCALE GENOMIC DNA]</scope>
    <source>
        <strain evidence="9 10">CBS 114824</strain>
    </source>
</reference>
<comment type="cofactor">
    <cofactor evidence="1">
        <name>L-ascorbate</name>
        <dbReference type="ChEBI" id="CHEBI:38290"/>
    </cofactor>
</comment>
<keyword evidence="7" id="KW-0812">Transmembrane</keyword>
<dbReference type="Proteomes" id="UP000070133">
    <property type="component" value="Unassembled WGS sequence"/>
</dbReference>
<feature type="region of interest" description="Disordered" evidence="6">
    <location>
        <begin position="277"/>
        <end position="314"/>
    </location>
</feature>
<dbReference type="InterPro" id="IPR044862">
    <property type="entry name" value="Pro_4_hyd_alph_FE2OG_OXY"/>
</dbReference>
<dbReference type="PANTHER" id="PTHR10869:SF242">
    <property type="entry name" value="PROLYL 4-HYDROXYLASE ALPHA SUBUNIT DOMAIN-CONTAINING PROTEIN"/>
    <property type="match status" value="1"/>
</dbReference>
<dbReference type="SMART" id="SM00702">
    <property type="entry name" value="P4Hc"/>
    <property type="match status" value="1"/>
</dbReference>
<dbReference type="AlphaFoldDB" id="A0A139H6R8"/>
<name>A0A139H6R8_9PEZI</name>
<keyword evidence="5" id="KW-0408">Iron</keyword>
<feature type="compositionally biased region" description="Acidic residues" evidence="6">
    <location>
        <begin position="277"/>
        <end position="293"/>
    </location>
</feature>
<evidence type="ECO:0000256" key="7">
    <source>
        <dbReference type="SAM" id="Phobius"/>
    </source>
</evidence>
<evidence type="ECO:0000256" key="6">
    <source>
        <dbReference type="SAM" id="MobiDB-lite"/>
    </source>
</evidence>
<dbReference type="GO" id="GO:0005506">
    <property type="term" value="F:iron ion binding"/>
    <property type="evidence" value="ECO:0007669"/>
    <property type="project" value="InterPro"/>
</dbReference>
<protein>
    <recommendedName>
        <fullName evidence="8">Prolyl 4-hydroxylase alpha subunit domain-containing protein</fullName>
    </recommendedName>
</protein>
<keyword evidence="7" id="KW-0472">Membrane</keyword>
<keyword evidence="7" id="KW-1133">Transmembrane helix</keyword>
<dbReference type="GO" id="GO:0031418">
    <property type="term" value="F:L-ascorbic acid binding"/>
    <property type="evidence" value="ECO:0007669"/>
    <property type="project" value="InterPro"/>
</dbReference>
<gene>
    <name evidence="9" type="ORF">AC578_9385</name>
</gene>
<dbReference type="GO" id="GO:0005783">
    <property type="term" value="C:endoplasmic reticulum"/>
    <property type="evidence" value="ECO:0007669"/>
    <property type="project" value="TreeGrafter"/>
</dbReference>
<keyword evidence="2" id="KW-0479">Metal-binding</keyword>